<feature type="region of interest" description="Disordered" evidence="1">
    <location>
        <begin position="32"/>
        <end position="64"/>
    </location>
</feature>
<evidence type="ECO:0000313" key="2">
    <source>
        <dbReference type="EMBL" id="CAF1544219.1"/>
    </source>
</evidence>
<feature type="compositionally biased region" description="Polar residues" evidence="1">
    <location>
        <begin position="54"/>
        <end position="64"/>
    </location>
</feature>
<proteinExistence type="predicted"/>
<sequence length="64" mass="7482">SHILTVKLFLGMPTDKRDNNINLGHERKRKRIDDKITKPGGKRPRRCDKEPTKKYTSPYFQGTV</sequence>
<evidence type="ECO:0000313" key="3">
    <source>
        <dbReference type="Proteomes" id="UP000663891"/>
    </source>
</evidence>
<feature type="non-terminal residue" evidence="2">
    <location>
        <position position="1"/>
    </location>
</feature>
<dbReference type="AlphaFoldDB" id="A0A815W7B2"/>
<protein>
    <submittedName>
        <fullName evidence="2">Uncharacterized protein</fullName>
    </submittedName>
</protein>
<accession>A0A815W7B2</accession>
<organism evidence="2 3">
    <name type="scientific">Adineta steineri</name>
    <dbReference type="NCBI Taxonomy" id="433720"/>
    <lineage>
        <taxon>Eukaryota</taxon>
        <taxon>Metazoa</taxon>
        <taxon>Spiralia</taxon>
        <taxon>Gnathifera</taxon>
        <taxon>Rotifera</taxon>
        <taxon>Eurotatoria</taxon>
        <taxon>Bdelloidea</taxon>
        <taxon>Adinetida</taxon>
        <taxon>Adinetidae</taxon>
        <taxon>Adineta</taxon>
    </lineage>
</organism>
<name>A0A815W7B2_9BILA</name>
<reference evidence="2" key="1">
    <citation type="submission" date="2021-02" db="EMBL/GenBank/DDBJ databases">
        <authorList>
            <person name="Nowell W R."/>
        </authorList>
    </citation>
    <scope>NUCLEOTIDE SEQUENCE</scope>
</reference>
<comment type="caution">
    <text evidence="2">The sequence shown here is derived from an EMBL/GenBank/DDBJ whole genome shotgun (WGS) entry which is preliminary data.</text>
</comment>
<gene>
    <name evidence="2" type="ORF">VCS650_LOCUS44090</name>
</gene>
<dbReference type="EMBL" id="CAJNON010008327">
    <property type="protein sequence ID" value="CAF1544219.1"/>
    <property type="molecule type" value="Genomic_DNA"/>
</dbReference>
<dbReference type="Proteomes" id="UP000663891">
    <property type="component" value="Unassembled WGS sequence"/>
</dbReference>
<evidence type="ECO:0000256" key="1">
    <source>
        <dbReference type="SAM" id="MobiDB-lite"/>
    </source>
</evidence>